<feature type="compositionally biased region" description="Polar residues" evidence="1">
    <location>
        <begin position="1"/>
        <end position="12"/>
    </location>
</feature>
<name>A0A3N6MIX0_9BURK</name>
<accession>A0A3N6MIX0</accession>
<evidence type="ECO:0000313" key="3">
    <source>
        <dbReference type="Proteomes" id="UP000272778"/>
    </source>
</evidence>
<evidence type="ECO:0000256" key="1">
    <source>
        <dbReference type="SAM" id="MobiDB-lite"/>
    </source>
</evidence>
<protein>
    <submittedName>
        <fullName evidence="2">Uncharacterized protein</fullName>
    </submittedName>
</protein>
<dbReference type="RefSeq" id="WP_124153548.1">
    <property type="nucleotide sequence ID" value="NZ_RQIS01000023.1"/>
</dbReference>
<dbReference type="AlphaFoldDB" id="A0A3N6MIX0"/>
<reference evidence="2 3" key="1">
    <citation type="submission" date="2018-11" db="EMBL/GenBank/DDBJ databases">
        <title>Paraburkholderia sp. DHOA04, isolated from soil.</title>
        <authorList>
            <person name="Gao Z.-H."/>
            <person name="Qiu L.-H."/>
            <person name="Fu J.-C."/>
        </authorList>
    </citation>
    <scope>NUCLEOTIDE SEQUENCE [LARGE SCALE GENOMIC DNA]</scope>
    <source>
        <strain evidence="2 3">DHOA04</strain>
    </source>
</reference>
<dbReference type="EMBL" id="RQIS01000023">
    <property type="protein sequence ID" value="RQH01145.1"/>
    <property type="molecule type" value="Genomic_DNA"/>
</dbReference>
<sequence length="122" mass="13731">MRIRRTLQQSGSDGARTQKRNEEHLQIRPDRRSALCVIGQIQADSNTGVLHVRSIPKDLQIEERKRGTLNMPRLRTHEIAAPLPWLYSSIELDAKVIDVHAFREAGLAELSVRDSGKPGLTS</sequence>
<dbReference type="Proteomes" id="UP000272778">
    <property type="component" value="Unassembled WGS sequence"/>
</dbReference>
<feature type="region of interest" description="Disordered" evidence="1">
    <location>
        <begin position="1"/>
        <end position="26"/>
    </location>
</feature>
<keyword evidence="3" id="KW-1185">Reference proteome</keyword>
<gene>
    <name evidence="2" type="ORF">D1Y85_23900</name>
</gene>
<organism evidence="2 3">
    <name type="scientific">Paraburkholderia dinghuensis</name>
    <dbReference type="NCBI Taxonomy" id="2305225"/>
    <lineage>
        <taxon>Bacteria</taxon>
        <taxon>Pseudomonadati</taxon>
        <taxon>Pseudomonadota</taxon>
        <taxon>Betaproteobacteria</taxon>
        <taxon>Burkholderiales</taxon>
        <taxon>Burkholderiaceae</taxon>
        <taxon>Paraburkholderia</taxon>
    </lineage>
</organism>
<evidence type="ECO:0000313" key="2">
    <source>
        <dbReference type="EMBL" id="RQH01145.1"/>
    </source>
</evidence>
<proteinExistence type="predicted"/>
<comment type="caution">
    <text evidence="2">The sequence shown here is derived from an EMBL/GenBank/DDBJ whole genome shotgun (WGS) entry which is preliminary data.</text>
</comment>